<protein>
    <submittedName>
        <fullName evidence="7">Sir2 family histone deacetylase Hst4</fullName>
    </submittedName>
</protein>
<keyword evidence="4" id="KW-0479">Metal-binding</keyword>
<dbReference type="PANTHER" id="PTHR47651">
    <property type="entry name" value="NAD-DEPENDENT HISTONE DEACETYLASE HST4"/>
    <property type="match status" value="1"/>
</dbReference>
<reference evidence="7" key="1">
    <citation type="submission" date="2010-05" db="EMBL/GenBank/DDBJ databases">
        <title>The Genome Sequence of Magnaporthe poae strain ATCC 64411.</title>
        <authorList>
            <consortium name="The Broad Institute Genome Sequencing Platform"/>
            <consortium name="Broad Institute Genome Sequencing Center for Infectious Disease"/>
            <person name="Ma L.-J."/>
            <person name="Dead R."/>
            <person name="Young S."/>
            <person name="Zeng Q."/>
            <person name="Koehrsen M."/>
            <person name="Alvarado L."/>
            <person name="Berlin A."/>
            <person name="Chapman S.B."/>
            <person name="Chen Z."/>
            <person name="Freedman E."/>
            <person name="Gellesch M."/>
            <person name="Goldberg J."/>
            <person name="Griggs A."/>
            <person name="Gujja S."/>
            <person name="Heilman E.R."/>
            <person name="Heiman D."/>
            <person name="Hepburn T."/>
            <person name="Howarth C."/>
            <person name="Jen D."/>
            <person name="Larson L."/>
            <person name="Mehta T."/>
            <person name="Neiman D."/>
            <person name="Pearson M."/>
            <person name="Roberts A."/>
            <person name="Saif S."/>
            <person name="Shea T."/>
            <person name="Shenoy N."/>
            <person name="Sisk P."/>
            <person name="Stolte C."/>
            <person name="Sykes S."/>
            <person name="Walk T."/>
            <person name="White J."/>
            <person name="Yandava C."/>
            <person name="Haas B."/>
            <person name="Nusbaum C."/>
            <person name="Birren B."/>
        </authorList>
    </citation>
    <scope>NUCLEOTIDE SEQUENCE</scope>
    <source>
        <strain evidence="7">ATCC 64411</strain>
    </source>
</reference>
<dbReference type="Pfam" id="PF02146">
    <property type="entry name" value="SIR2"/>
    <property type="match status" value="1"/>
</dbReference>
<dbReference type="eggNOG" id="KOG2684">
    <property type="taxonomic scope" value="Eukaryota"/>
</dbReference>
<feature type="region of interest" description="Disordered" evidence="5">
    <location>
        <begin position="1"/>
        <end position="169"/>
    </location>
</feature>
<feature type="binding site" evidence="4">
    <location>
        <position position="345"/>
    </location>
    <ligand>
        <name>Zn(2+)</name>
        <dbReference type="ChEBI" id="CHEBI:29105"/>
    </ligand>
</feature>
<evidence type="ECO:0000256" key="5">
    <source>
        <dbReference type="SAM" id="MobiDB-lite"/>
    </source>
</evidence>
<feature type="region of interest" description="Disordered" evidence="5">
    <location>
        <begin position="641"/>
        <end position="727"/>
    </location>
</feature>
<dbReference type="EMBL" id="GL876967">
    <property type="protein sequence ID" value="KLU84073.1"/>
    <property type="molecule type" value="Genomic_DNA"/>
</dbReference>
<feature type="active site" description="Proton acceptor" evidence="4">
    <location>
        <position position="312"/>
    </location>
</feature>
<feature type="compositionally biased region" description="Low complexity" evidence="5">
    <location>
        <begin position="45"/>
        <end position="76"/>
    </location>
</feature>
<reference evidence="7" key="3">
    <citation type="submission" date="2011-03" db="EMBL/GenBank/DDBJ databases">
        <title>Annotation of Magnaporthe poae ATCC 64411.</title>
        <authorList>
            <person name="Ma L.-J."/>
            <person name="Dead R."/>
            <person name="Young S.K."/>
            <person name="Zeng Q."/>
            <person name="Gargeya S."/>
            <person name="Fitzgerald M."/>
            <person name="Haas B."/>
            <person name="Abouelleil A."/>
            <person name="Alvarado L."/>
            <person name="Arachchi H.M."/>
            <person name="Berlin A."/>
            <person name="Brown A."/>
            <person name="Chapman S.B."/>
            <person name="Chen Z."/>
            <person name="Dunbar C."/>
            <person name="Freedman E."/>
            <person name="Gearin G."/>
            <person name="Gellesch M."/>
            <person name="Goldberg J."/>
            <person name="Griggs A."/>
            <person name="Gujja S."/>
            <person name="Heiman D."/>
            <person name="Howarth C."/>
            <person name="Larson L."/>
            <person name="Lui A."/>
            <person name="MacDonald P.J.P."/>
            <person name="Mehta T."/>
            <person name="Montmayeur A."/>
            <person name="Murphy C."/>
            <person name="Neiman D."/>
            <person name="Pearson M."/>
            <person name="Priest M."/>
            <person name="Roberts A."/>
            <person name="Saif S."/>
            <person name="Shea T."/>
            <person name="Shenoy N."/>
            <person name="Sisk P."/>
            <person name="Stolte C."/>
            <person name="Sykes S."/>
            <person name="Yandava C."/>
            <person name="Wortman J."/>
            <person name="Nusbaum C."/>
            <person name="Birren B."/>
        </authorList>
    </citation>
    <scope>NUCLEOTIDE SEQUENCE</scope>
    <source>
        <strain evidence="7">ATCC 64411</strain>
    </source>
</reference>
<evidence type="ECO:0000256" key="4">
    <source>
        <dbReference type="PROSITE-ProRule" id="PRU00236"/>
    </source>
</evidence>
<sequence>MQPACAPTFPTASAPSIPAEPVVPQRTANANNMSDNSTPKPKRTPLPSSSPLSSVAASPAGDPSSPLSVLSNSPSLPSSPPQFDASRRYPSPSSTDTTPSGSASPLKPQDPPPRRPLPSSSARSVQHHFCTRTDGPPPAKRRKVQPSTPRKPRERTTEYLDLEKTSESPDQDELLTRLMTVLRKKKRIVVIAGAGISVSAGIPDFRSSTGLFTTLRGQHKLKASGKHLFDASVYKDDSSTSSFHTMVKELAALTERAQPTPFHHMLASMAQEGRLMRLYTQNIDCLDTEMEPLRTQVPLGHKAPWPKTIQLHGGLAHMVCTKCGRLQDFDPKCFDGPEPPPCSICEANDQARVACHMRSHGVGRLRPRIVLYNEDNPDAEAIGQVSNADLRRLPDAVIVVGTTLKIPGVRRLVREMCKGTRSRRDGFTAWINVDGEPQGAEFKDCWDLVVKARCDDVAELVNLPRWDQTQATEEDDKSWEVTADVEDARWQHHSKGPVVSIIPSAVDFAAASETAAAPAVAGAKSRLVEQGIPTPSASPRPENARPAPKLSTSSSRAKQSRLTFGDQKRARKEESGGGNAAAKKAATKATKKPRQPVSKGVVKKGAKPAAGDLTKAFKATKARSATALAAEKKIMALVVPQQNHQPPSPDLSSPMAFPEDDQQQLPSLRPGKLPKLAPAPIMTMASPRPSSASSDLEDDDNRHTRSLGSAETISPKSKPRLMAHLID</sequence>
<feature type="binding site" evidence="4">
    <location>
        <position position="323"/>
    </location>
    <ligand>
        <name>Zn(2+)</name>
        <dbReference type="ChEBI" id="CHEBI:29105"/>
    </ligand>
</feature>
<feature type="compositionally biased region" description="Basic and acidic residues" evidence="5">
    <location>
        <begin position="566"/>
        <end position="575"/>
    </location>
</feature>
<dbReference type="EMBL" id="ADBL01000760">
    <property type="status" value="NOT_ANNOTATED_CDS"/>
    <property type="molecule type" value="Genomic_DNA"/>
</dbReference>
<evidence type="ECO:0000313" key="7">
    <source>
        <dbReference type="EMBL" id="KLU84073.1"/>
    </source>
</evidence>
<feature type="binding site" evidence="4">
    <location>
        <position position="355"/>
    </location>
    <ligand>
        <name>Zn(2+)</name>
        <dbReference type="ChEBI" id="CHEBI:29105"/>
    </ligand>
</feature>
<feature type="compositionally biased region" description="Polar residues" evidence="5">
    <location>
        <begin position="706"/>
        <end position="715"/>
    </location>
</feature>
<dbReference type="InterPro" id="IPR003000">
    <property type="entry name" value="Sirtuin"/>
</dbReference>
<dbReference type="PROSITE" id="PS50305">
    <property type="entry name" value="SIRTUIN"/>
    <property type="match status" value="1"/>
</dbReference>
<dbReference type="EnsemblFungi" id="MAPG_03118T0">
    <property type="protein sequence ID" value="MAPG_03118T0"/>
    <property type="gene ID" value="MAPG_03118"/>
</dbReference>
<keyword evidence="2" id="KW-0808">Transferase</keyword>
<dbReference type="OrthoDB" id="2919105at2759"/>
<dbReference type="VEuPathDB" id="FungiDB:MAPG_03118"/>
<feature type="region of interest" description="Disordered" evidence="5">
    <location>
        <begin position="531"/>
        <end position="608"/>
    </location>
</feature>
<proteinExistence type="inferred from homology"/>
<dbReference type="GO" id="GO:0016740">
    <property type="term" value="F:transferase activity"/>
    <property type="evidence" value="ECO:0007669"/>
    <property type="project" value="UniProtKB-KW"/>
</dbReference>
<feature type="compositionally biased region" description="Basic and acidic residues" evidence="5">
    <location>
        <begin position="154"/>
        <end position="167"/>
    </location>
</feature>
<evidence type="ECO:0000313" key="8">
    <source>
        <dbReference type="EnsemblFungi" id="MAPG_03118T0"/>
    </source>
</evidence>
<reference evidence="8" key="4">
    <citation type="journal article" date="2015" name="G3 (Bethesda)">
        <title>Genome sequences of three phytopathogenic species of the Magnaporthaceae family of fungi.</title>
        <authorList>
            <person name="Okagaki L.H."/>
            <person name="Nunes C.C."/>
            <person name="Sailsbery J."/>
            <person name="Clay B."/>
            <person name="Brown D."/>
            <person name="John T."/>
            <person name="Oh Y."/>
            <person name="Young N."/>
            <person name="Fitzgerald M."/>
            <person name="Haas B.J."/>
            <person name="Zeng Q."/>
            <person name="Young S."/>
            <person name="Adiconis X."/>
            <person name="Fan L."/>
            <person name="Levin J.Z."/>
            <person name="Mitchell T.K."/>
            <person name="Okubara P.A."/>
            <person name="Farman M.L."/>
            <person name="Kohn L.M."/>
            <person name="Birren B."/>
            <person name="Ma L.-J."/>
            <person name="Dean R.A."/>
        </authorList>
    </citation>
    <scope>NUCLEOTIDE SEQUENCE</scope>
    <source>
        <strain evidence="8">ATCC 64411 / 73-15</strain>
    </source>
</reference>
<reference evidence="8" key="5">
    <citation type="submission" date="2015-06" db="UniProtKB">
        <authorList>
            <consortium name="EnsemblFungi"/>
        </authorList>
    </citation>
    <scope>IDENTIFICATION</scope>
    <source>
        <strain evidence="8">ATCC 64411</strain>
    </source>
</reference>
<dbReference type="GO" id="GO:0070403">
    <property type="term" value="F:NAD+ binding"/>
    <property type="evidence" value="ECO:0007669"/>
    <property type="project" value="InterPro"/>
</dbReference>
<dbReference type="PANTHER" id="PTHR47651:SF17">
    <property type="entry name" value="DEACETYLASE SIRTUIN-TYPE DOMAIN-CONTAINING PROTEIN"/>
    <property type="match status" value="1"/>
</dbReference>
<dbReference type="AlphaFoldDB" id="A0A0C4DT61"/>
<dbReference type="InterPro" id="IPR029035">
    <property type="entry name" value="DHS-like_NAD/FAD-binding_dom"/>
</dbReference>
<evidence type="ECO:0000259" key="6">
    <source>
        <dbReference type="PROSITE" id="PS50305"/>
    </source>
</evidence>
<feature type="compositionally biased region" description="Low complexity" evidence="5">
    <location>
        <begin position="90"/>
        <end position="107"/>
    </location>
</feature>
<keyword evidence="3" id="KW-0520">NAD</keyword>
<dbReference type="OMA" id="EMCQVTR"/>
<evidence type="ECO:0000256" key="3">
    <source>
        <dbReference type="ARBA" id="ARBA00023027"/>
    </source>
</evidence>
<feature type="compositionally biased region" description="Polar residues" evidence="5">
    <location>
        <begin position="26"/>
        <end position="36"/>
    </location>
</feature>
<dbReference type="SUPFAM" id="SSF52467">
    <property type="entry name" value="DHS-like NAD/FAD-binding domain"/>
    <property type="match status" value="1"/>
</dbReference>
<dbReference type="InterPro" id="IPR026590">
    <property type="entry name" value="Ssirtuin_cat_dom"/>
</dbReference>
<evidence type="ECO:0000313" key="9">
    <source>
        <dbReference type="Proteomes" id="UP000011715"/>
    </source>
</evidence>
<dbReference type="STRING" id="644358.A0A0C4DT61"/>
<dbReference type="GO" id="GO:0046872">
    <property type="term" value="F:metal ion binding"/>
    <property type="evidence" value="ECO:0007669"/>
    <property type="project" value="UniProtKB-KW"/>
</dbReference>
<feature type="domain" description="Deacetylase sirtuin-type" evidence="6">
    <location>
        <begin position="165"/>
        <end position="478"/>
    </location>
</feature>
<feature type="compositionally biased region" description="Polar residues" evidence="5">
    <location>
        <begin position="550"/>
        <end position="562"/>
    </location>
</feature>
<comment type="similarity">
    <text evidence="1">Belongs to the sirtuin family. Class I subfamily.</text>
</comment>
<reference evidence="9" key="2">
    <citation type="submission" date="2010-05" db="EMBL/GenBank/DDBJ databases">
        <title>The genome sequence of Magnaporthe poae strain ATCC 64411.</title>
        <authorList>
            <person name="Ma L.-J."/>
            <person name="Dead R."/>
            <person name="Young S."/>
            <person name="Zeng Q."/>
            <person name="Koehrsen M."/>
            <person name="Alvarado L."/>
            <person name="Berlin A."/>
            <person name="Chapman S.B."/>
            <person name="Chen Z."/>
            <person name="Freedman E."/>
            <person name="Gellesch M."/>
            <person name="Goldberg J."/>
            <person name="Griggs A."/>
            <person name="Gujja S."/>
            <person name="Heilman E.R."/>
            <person name="Heiman D."/>
            <person name="Hepburn T."/>
            <person name="Howarth C."/>
            <person name="Jen D."/>
            <person name="Larson L."/>
            <person name="Mehta T."/>
            <person name="Neiman D."/>
            <person name="Pearson M."/>
            <person name="Roberts A."/>
            <person name="Saif S."/>
            <person name="Shea T."/>
            <person name="Shenoy N."/>
            <person name="Sisk P."/>
            <person name="Stolte C."/>
            <person name="Sykes S."/>
            <person name="Walk T."/>
            <person name="White J."/>
            <person name="Yandava C."/>
            <person name="Haas B."/>
            <person name="Nusbaum C."/>
            <person name="Birren B."/>
        </authorList>
    </citation>
    <scope>NUCLEOTIDE SEQUENCE [LARGE SCALE GENOMIC DNA]</scope>
    <source>
        <strain evidence="9">ATCC 64411 / 73-15</strain>
    </source>
</reference>
<accession>A0A0C4DT61</accession>
<keyword evidence="4" id="KW-0862">Zinc</keyword>
<feature type="compositionally biased region" description="Basic residues" evidence="5">
    <location>
        <begin position="585"/>
        <end position="594"/>
    </location>
</feature>
<dbReference type="Gene3D" id="3.40.50.1220">
    <property type="entry name" value="TPP-binding domain"/>
    <property type="match status" value="1"/>
</dbReference>
<feature type="binding site" evidence="4">
    <location>
        <position position="320"/>
    </location>
    <ligand>
        <name>Zn(2+)</name>
        <dbReference type="ChEBI" id="CHEBI:29105"/>
    </ligand>
</feature>
<dbReference type="Proteomes" id="UP000011715">
    <property type="component" value="Unassembled WGS sequence"/>
</dbReference>
<dbReference type="Gene3D" id="3.30.1600.10">
    <property type="entry name" value="SIR2/SIRT2 'Small Domain"/>
    <property type="match status" value="1"/>
</dbReference>
<gene>
    <name evidence="7" type="ORF">MAPG_03118</name>
</gene>
<name>A0A0C4DT61_MAGP6</name>
<evidence type="ECO:0000256" key="2">
    <source>
        <dbReference type="ARBA" id="ARBA00022679"/>
    </source>
</evidence>
<keyword evidence="9" id="KW-1185">Reference proteome</keyword>
<evidence type="ECO:0000256" key="1">
    <source>
        <dbReference type="ARBA" id="ARBA00006924"/>
    </source>
</evidence>
<dbReference type="InterPro" id="IPR026591">
    <property type="entry name" value="Sirtuin_cat_small_dom_sf"/>
</dbReference>
<organism evidence="8 9">
    <name type="scientific">Magnaporthiopsis poae (strain ATCC 64411 / 73-15)</name>
    <name type="common">Kentucky bluegrass fungus</name>
    <name type="synonym">Magnaporthe poae</name>
    <dbReference type="NCBI Taxonomy" id="644358"/>
    <lineage>
        <taxon>Eukaryota</taxon>
        <taxon>Fungi</taxon>
        <taxon>Dikarya</taxon>
        <taxon>Ascomycota</taxon>
        <taxon>Pezizomycotina</taxon>
        <taxon>Sordariomycetes</taxon>
        <taxon>Sordariomycetidae</taxon>
        <taxon>Magnaporthales</taxon>
        <taxon>Magnaporthaceae</taxon>
        <taxon>Magnaporthiopsis</taxon>
    </lineage>
</organism>